<dbReference type="PROSITE" id="PS00583">
    <property type="entry name" value="PFKB_KINASES_1"/>
    <property type="match status" value="1"/>
</dbReference>
<dbReference type="InterPro" id="IPR011611">
    <property type="entry name" value="PfkB_dom"/>
</dbReference>
<reference evidence="7 8" key="1">
    <citation type="submission" date="2019-09" db="EMBL/GenBank/DDBJ databases">
        <title>Wenzhouxiangella sp. Genome sequencing and assembly.</title>
        <authorList>
            <person name="Zhang R."/>
        </authorList>
    </citation>
    <scope>NUCLEOTIDE SEQUENCE [LARGE SCALE GENOMIC DNA]</scope>
    <source>
        <strain evidence="7 8">W260</strain>
    </source>
</reference>
<dbReference type="Proteomes" id="UP000325372">
    <property type="component" value="Unassembled WGS sequence"/>
</dbReference>
<sequence length="300" mass="32341">MNRRPMVFGEVLFDRFPDGRSVLGGAPFNVAWHLQAFGLSPLMVSRIGRDRAGEDVLEAMRGAGMHRSGIGLDDDLPTGSVDIRFDNGEPQYTIVRPVAWDAISVPGDAAADGWLYHGSLALRSEASRSTLERLRAQPGAPVFVDVNLRDPWWSRDGVLDMLAHARWAKLNEHELAELSGAGDSPLAERAAAFAAHHQLQGLLVTCGDRGALTVEAGGRVTVSGPPPVVDVVDTVGAGDAFSAVFLLGLQRQWVVSTALERALAFAGAVCTLRGATPESADFYSPFLSDWNLQQEHERHV</sequence>
<dbReference type="InterPro" id="IPR050306">
    <property type="entry name" value="PfkB_Carbo_kinase"/>
</dbReference>
<dbReference type="GO" id="GO:0005524">
    <property type="term" value="F:ATP binding"/>
    <property type="evidence" value="ECO:0007669"/>
    <property type="project" value="UniProtKB-KW"/>
</dbReference>
<keyword evidence="3" id="KW-0547">Nucleotide-binding</keyword>
<feature type="domain" description="Carbohydrate kinase PfkB" evidence="6">
    <location>
        <begin position="18"/>
        <end position="277"/>
    </location>
</feature>
<dbReference type="RefSeq" id="WP_150863316.1">
    <property type="nucleotide sequence ID" value="NZ_VYXP01000003.1"/>
</dbReference>
<dbReference type="InterPro" id="IPR002173">
    <property type="entry name" value="Carboh/pur_kinase_PfkB_CS"/>
</dbReference>
<dbReference type="PANTHER" id="PTHR43085:SF1">
    <property type="entry name" value="PSEUDOURIDINE KINASE-RELATED"/>
    <property type="match status" value="1"/>
</dbReference>
<evidence type="ECO:0000256" key="1">
    <source>
        <dbReference type="ARBA" id="ARBA00010688"/>
    </source>
</evidence>
<proteinExistence type="inferred from homology"/>
<keyword evidence="4 7" id="KW-0418">Kinase</keyword>
<comment type="caution">
    <text evidence="7">The sequence shown here is derived from an EMBL/GenBank/DDBJ whole genome shotgun (WGS) entry which is preliminary data.</text>
</comment>
<evidence type="ECO:0000256" key="4">
    <source>
        <dbReference type="ARBA" id="ARBA00022777"/>
    </source>
</evidence>
<dbReference type="EMBL" id="VYXP01000003">
    <property type="protein sequence ID" value="KAA9132607.1"/>
    <property type="molecule type" value="Genomic_DNA"/>
</dbReference>
<dbReference type="SUPFAM" id="SSF53613">
    <property type="entry name" value="Ribokinase-like"/>
    <property type="match status" value="1"/>
</dbReference>
<evidence type="ECO:0000256" key="3">
    <source>
        <dbReference type="ARBA" id="ARBA00022741"/>
    </source>
</evidence>
<accession>A0A5N0TES6</accession>
<dbReference type="InterPro" id="IPR029056">
    <property type="entry name" value="Ribokinase-like"/>
</dbReference>
<dbReference type="Pfam" id="PF00294">
    <property type="entry name" value="PfkB"/>
    <property type="match status" value="1"/>
</dbReference>
<dbReference type="GO" id="GO:0016301">
    <property type="term" value="F:kinase activity"/>
    <property type="evidence" value="ECO:0007669"/>
    <property type="project" value="UniProtKB-KW"/>
</dbReference>
<keyword evidence="2" id="KW-0808">Transferase</keyword>
<keyword evidence="5" id="KW-0067">ATP-binding</keyword>
<organism evidence="7 8">
    <name type="scientific">Marinihelvus fidelis</name>
    <dbReference type="NCBI Taxonomy" id="2613842"/>
    <lineage>
        <taxon>Bacteria</taxon>
        <taxon>Pseudomonadati</taxon>
        <taxon>Pseudomonadota</taxon>
        <taxon>Gammaproteobacteria</taxon>
        <taxon>Chromatiales</taxon>
        <taxon>Wenzhouxiangellaceae</taxon>
        <taxon>Marinihelvus</taxon>
    </lineage>
</organism>
<dbReference type="Gene3D" id="3.40.1190.20">
    <property type="match status" value="1"/>
</dbReference>
<comment type="similarity">
    <text evidence="1">Belongs to the carbohydrate kinase PfkB family.</text>
</comment>
<dbReference type="AlphaFoldDB" id="A0A5N0TES6"/>
<evidence type="ECO:0000256" key="5">
    <source>
        <dbReference type="ARBA" id="ARBA00022840"/>
    </source>
</evidence>
<name>A0A5N0TES6_9GAMM</name>
<gene>
    <name evidence="7" type="ORF">F3N42_05145</name>
</gene>
<dbReference type="PANTHER" id="PTHR43085">
    <property type="entry name" value="HEXOKINASE FAMILY MEMBER"/>
    <property type="match status" value="1"/>
</dbReference>
<keyword evidence="8" id="KW-1185">Reference proteome</keyword>
<protein>
    <submittedName>
        <fullName evidence="7">Carbohydrate kinase</fullName>
    </submittedName>
</protein>
<evidence type="ECO:0000313" key="8">
    <source>
        <dbReference type="Proteomes" id="UP000325372"/>
    </source>
</evidence>
<evidence type="ECO:0000259" key="6">
    <source>
        <dbReference type="Pfam" id="PF00294"/>
    </source>
</evidence>
<evidence type="ECO:0000256" key="2">
    <source>
        <dbReference type="ARBA" id="ARBA00022679"/>
    </source>
</evidence>
<evidence type="ECO:0000313" key="7">
    <source>
        <dbReference type="EMBL" id="KAA9132607.1"/>
    </source>
</evidence>